<dbReference type="InterPro" id="IPR012845">
    <property type="entry name" value="RNA_pol_sigma_FliA_WhiG"/>
</dbReference>
<protein>
    <submittedName>
        <fullName evidence="7">RNA polymerase subunit sigma</fullName>
    </submittedName>
</protein>
<evidence type="ECO:0000313" key="6">
    <source>
        <dbReference type="EMBL" id="OCX69513.1"/>
    </source>
</evidence>
<sequence length="241" mass="27049">MSARRAVEPSVAMSAEVARFTPLVQRIAQRVWARLPANIELADLVQAGLIGLMDALSSQENSTGEAFVAYASLRIRGSIMDELRNQDWLPRRARAKEQSIRKAITRLEQQLGRAPEEEEIAAALGWNLKTYQSALQDTGGQIVYLEDLSADQDVFAGRYLRDKTPDMTTILGSAEFSRDLQGSIKCLPEREQQVLALYYQEELTLKEIGIVLEVTESRVSQIMRQAILRLRSNLGDWNDAP</sequence>
<reference evidence="7 8" key="1">
    <citation type="journal article" date="2016" name="Int. J. Mol. Sci.">
        <title>Comparative genomics of the extreme acidophile Acidithiobacillus thiooxidans reveals intraspecific divergence and niche adaptation.</title>
        <authorList>
            <person name="Zhang X."/>
            <person name="Feng X."/>
            <person name="Tao J."/>
            <person name="Ma L."/>
            <person name="Xiao Y."/>
            <person name="Liang Y."/>
            <person name="Liu X."/>
            <person name="Yin H."/>
        </authorList>
    </citation>
    <scope>NUCLEOTIDE SEQUENCE [LARGE SCALE GENOMIC DNA]</scope>
    <source>
        <strain evidence="7 8">A02</strain>
        <strain evidence="6">DXS-W</strain>
    </source>
</reference>
<dbReference type="Pfam" id="PF04542">
    <property type="entry name" value="Sigma70_r2"/>
    <property type="match status" value="1"/>
</dbReference>
<dbReference type="GO" id="GO:0003899">
    <property type="term" value="F:DNA-directed RNA polymerase activity"/>
    <property type="evidence" value="ECO:0007669"/>
    <property type="project" value="InterPro"/>
</dbReference>
<dbReference type="InterPro" id="IPR007624">
    <property type="entry name" value="RNA_pol_sigma70_r3"/>
</dbReference>
<keyword evidence="3" id="KW-0238">DNA-binding</keyword>
<evidence type="ECO:0000313" key="8">
    <source>
        <dbReference type="Proteomes" id="UP000094893"/>
    </source>
</evidence>
<dbReference type="GO" id="GO:0003677">
    <property type="term" value="F:DNA binding"/>
    <property type="evidence" value="ECO:0007669"/>
    <property type="project" value="UniProtKB-KW"/>
</dbReference>
<dbReference type="PROSITE" id="PS00715">
    <property type="entry name" value="SIGMA70_1"/>
    <property type="match status" value="1"/>
</dbReference>
<dbReference type="PANTHER" id="PTHR30385:SF7">
    <property type="entry name" value="RNA POLYMERASE SIGMA FACTOR FLIA"/>
    <property type="match status" value="1"/>
</dbReference>
<keyword evidence="1" id="KW-0805">Transcription regulation</keyword>
<evidence type="ECO:0000313" key="7">
    <source>
        <dbReference type="EMBL" id="OCX71134.1"/>
    </source>
</evidence>
<accession>A0A1C2JMB9</accession>
<dbReference type="InterPro" id="IPR014284">
    <property type="entry name" value="RNA_pol_sigma-70_dom"/>
</dbReference>
<dbReference type="NCBIfam" id="NF005413">
    <property type="entry name" value="PRK06986.1"/>
    <property type="match status" value="1"/>
</dbReference>
<dbReference type="PANTHER" id="PTHR30385">
    <property type="entry name" value="SIGMA FACTOR F FLAGELLAR"/>
    <property type="match status" value="1"/>
</dbReference>
<dbReference type="OrthoDB" id="5290465at2"/>
<evidence type="ECO:0000256" key="4">
    <source>
        <dbReference type="ARBA" id="ARBA00023163"/>
    </source>
</evidence>
<evidence type="ECO:0000256" key="1">
    <source>
        <dbReference type="ARBA" id="ARBA00023015"/>
    </source>
</evidence>
<evidence type="ECO:0000256" key="3">
    <source>
        <dbReference type="ARBA" id="ARBA00023125"/>
    </source>
</evidence>
<dbReference type="Proteomes" id="UP000094893">
    <property type="component" value="Unassembled WGS sequence"/>
</dbReference>
<keyword evidence="4" id="KW-0804">Transcription</keyword>
<comment type="caution">
    <text evidence="7">The sequence shown here is derived from an EMBL/GenBank/DDBJ whole genome shotgun (WGS) entry which is preliminary data.</text>
</comment>
<dbReference type="Pfam" id="PF04539">
    <property type="entry name" value="Sigma70_r3"/>
    <property type="match status" value="1"/>
</dbReference>
<dbReference type="SUPFAM" id="SSF88946">
    <property type="entry name" value="Sigma2 domain of RNA polymerase sigma factors"/>
    <property type="match status" value="1"/>
</dbReference>
<dbReference type="PRINTS" id="PR00046">
    <property type="entry name" value="SIGMA70FCT"/>
</dbReference>
<dbReference type="Gene3D" id="1.10.1740.10">
    <property type="match status" value="1"/>
</dbReference>
<evidence type="ECO:0000313" key="9">
    <source>
        <dbReference type="Proteomes" id="UP000095008"/>
    </source>
</evidence>
<dbReference type="InterPro" id="IPR007630">
    <property type="entry name" value="RNA_pol_sigma70_r4"/>
</dbReference>
<dbReference type="STRING" id="930.GCA_002079865_03316"/>
<dbReference type="Proteomes" id="UP000095008">
    <property type="component" value="Unassembled WGS sequence"/>
</dbReference>
<proteinExistence type="predicted"/>
<dbReference type="InterPro" id="IPR013324">
    <property type="entry name" value="RNA_pol_sigma_r3/r4-like"/>
</dbReference>
<dbReference type="NCBIfam" id="TIGR02937">
    <property type="entry name" value="sigma70-ECF"/>
    <property type="match status" value="1"/>
</dbReference>
<dbReference type="Pfam" id="PF04545">
    <property type="entry name" value="Sigma70_r4"/>
    <property type="match status" value="1"/>
</dbReference>
<feature type="domain" description="RNA polymerase sigma-70" evidence="5">
    <location>
        <begin position="43"/>
        <end position="56"/>
    </location>
</feature>
<dbReference type="CDD" id="cd06171">
    <property type="entry name" value="Sigma70_r4"/>
    <property type="match status" value="1"/>
</dbReference>
<keyword evidence="9" id="KW-1185">Reference proteome</keyword>
<dbReference type="GO" id="GO:0006352">
    <property type="term" value="P:DNA-templated transcription initiation"/>
    <property type="evidence" value="ECO:0007669"/>
    <property type="project" value="InterPro"/>
</dbReference>
<dbReference type="EMBL" id="LWRY01000207">
    <property type="protein sequence ID" value="OCX69513.1"/>
    <property type="molecule type" value="Genomic_DNA"/>
</dbReference>
<dbReference type="eggNOG" id="COG1191">
    <property type="taxonomic scope" value="Bacteria"/>
</dbReference>
<evidence type="ECO:0000259" key="5">
    <source>
        <dbReference type="PROSITE" id="PS00715"/>
    </source>
</evidence>
<name>A0A1C2JMB9_ACITH</name>
<dbReference type="SUPFAM" id="SSF88659">
    <property type="entry name" value="Sigma3 and sigma4 domains of RNA polymerase sigma factors"/>
    <property type="match status" value="2"/>
</dbReference>
<dbReference type="Gene3D" id="1.20.140.160">
    <property type="match status" value="1"/>
</dbReference>
<keyword evidence="2" id="KW-0731">Sigma factor</keyword>
<dbReference type="InterPro" id="IPR000943">
    <property type="entry name" value="RNA_pol_sigma70"/>
</dbReference>
<dbReference type="InterPro" id="IPR007627">
    <property type="entry name" value="RNA_pol_sigma70_r2"/>
</dbReference>
<evidence type="ECO:0000256" key="2">
    <source>
        <dbReference type="ARBA" id="ARBA00023082"/>
    </source>
</evidence>
<dbReference type="NCBIfam" id="TIGR02479">
    <property type="entry name" value="FliA_WhiG"/>
    <property type="match status" value="1"/>
</dbReference>
<gene>
    <name evidence="6" type="ORF">A6M23_15210</name>
    <name evidence="7" type="ORF">A6P07_12690</name>
</gene>
<dbReference type="AlphaFoldDB" id="A0A1C2JMB9"/>
<dbReference type="EMBL" id="LWSA01000178">
    <property type="protein sequence ID" value="OCX71134.1"/>
    <property type="molecule type" value="Genomic_DNA"/>
</dbReference>
<dbReference type="InterPro" id="IPR013325">
    <property type="entry name" value="RNA_pol_sigma_r2"/>
</dbReference>
<organism evidence="7 8">
    <name type="scientific">Acidithiobacillus thiooxidans</name>
    <name type="common">Thiobacillus thiooxidans</name>
    <dbReference type="NCBI Taxonomy" id="930"/>
    <lineage>
        <taxon>Bacteria</taxon>
        <taxon>Pseudomonadati</taxon>
        <taxon>Pseudomonadota</taxon>
        <taxon>Acidithiobacillia</taxon>
        <taxon>Acidithiobacillales</taxon>
        <taxon>Acidithiobacillaceae</taxon>
        <taxon>Acidithiobacillus</taxon>
    </lineage>
</organism>
<dbReference type="GO" id="GO:0016987">
    <property type="term" value="F:sigma factor activity"/>
    <property type="evidence" value="ECO:0007669"/>
    <property type="project" value="UniProtKB-KW"/>
</dbReference>